<dbReference type="PROSITE" id="PS51450">
    <property type="entry name" value="LRR"/>
    <property type="match status" value="2"/>
</dbReference>
<reference evidence="5" key="2">
    <citation type="submission" date="2022-10" db="EMBL/GenBank/DDBJ databases">
        <authorList>
            <consortium name="ENA_rothamsted_submissions"/>
            <consortium name="culmorum"/>
            <person name="King R."/>
        </authorList>
    </citation>
    <scope>NUCLEOTIDE SEQUENCE</scope>
</reference>
<evidence type="ECO:0000256" key="2">
    <source>
        <dbReference type="ARBA" id="ARBA00022729"/>
    </source>
</evidence>
<gene>
    <name evidence="5" type="ORF">CHIRRI_LOCUS1449</name>
</gene>
<dbReference type="SMART" id="SM00369">
    <property type="entry name" value="LRR_TYP"/>
    <property type="match status" value="6"/>
</dbReference>
<reference evidence="5" key="1">
    <citation type="submission" date="2022-01" db="EMBL/GenBank/DDBJ databases">
        <authorList>
            <person name="King R."/>
        </authorList>
    </citation>
    <scope>NUCLEOTIDE SEQUENCE</scope>
</reference>
<dbReference type="Proteomes" id="UP001153620">
    <property type="component" value="Chromosome 1"/>
</dbReference>
<keyword evidence="4" id="KW-0812">Transmembrane</keyword>
<keyword evidence="2" id="KW-0732">Signal</keyword>
<dbReference type="InterPro" id="IPR032675">
    <property type="entry name" value="LRR_dom_sf"/>
</dbReference>
<accession>A0A9P0IKV0</accession>
<protein>
    <submittedName>
        <fullName evidence="5">Uncharacterized protein</fullName>
    </submittedName>
</protein>
<evidence type="ECO:0000256" key="3">
    <source>
        <dbReference type="ARBA" id="ARBA00022737"/>
    </source>
</evidence>
<dbReference type="Pfam" id="PF13855">
    <property type="entry name" value="LRR_8"/>
    <property type="match status" value="2"/>
</dbReference>
<evidence type="ECO:0000256" key="1">
    <source>
        <dbReference type="ARBA" id="ARBA00022614"/>
    </source>
</evidence>
<keyword evidence="1" id="KW-0433">Leucine-rich repeat</keyword>
<dbReference type="OrthoDB" id="676979at2759"/>
<sequence length="361" mass="41511">MLTKSIHSYNSRQTQTNKVKMSFKVFILISFLSINIHSILGQQGKVRCLFQDSIEHGYTCVLELMKSDSVNDDVEGVHLPGKTDEDVRRVEGNWQDLVNIPPLICNVYINTEDIDLNSCLIERVTESSFKGCKKLKSLKLERNHITQIDENSFLENPELENIELWSNQLTTLPGNLFINQKKLQNLAIDSNRIVNLPNNIFKSLRSLKTINLSENRIPALNHAWFETLDNLENLYLHFNQIEDLPVGIFTHMSKLTQFSIYSNRLRVIHSHSFGLHPTLQFAWLQMNQIEAIDEKFILNTSVSEISMNFNVCAHGSIVDNSFSRVIMRIALRTCFENYEKLMAGPLTKLLIDRDLSSKVNV</sequence>
<dbReference type="AlphaFoldDB" id="A0A9P0IKV0"/>
<evidence type="ECO:0000313" key="5">
    <source>
        <dbReference type="EMBL" id="CAH1710043.1"/>
    </source>
</evidence>
<keyword evidence="6" id="KW-1185">Reference proteome</keyword>
<feature type="transmembrane region" description="Helical" evidence="4">
    <location>
        <begin position="21"/>
        <end position="40"/>
    </location>
</feature>
<dbReference type="Gene3D" id="3.80.10.10">
    <property type="entry name" value="Ribonuclease Inhibitor"/>
    <property type="match status" value="1"/>
</dbReference>
<dbReference type="PANTHER" id="PTHR24373:SF370">
    <property type="entry name" value="FISH-LIPS, ISOFORM E"/>
    <property type="match status" value="1"/>
</dbReference>
<dbReference type="InterPro" id="IPR003591">
    <property type="entry name" value="Leu-rich_rpt_typical-subtyp"/>
</dbReference>
<dbReference type="GO" id="GO:0005615">
    <property type="term" value="C:extracellular space"/>
    <property type="evidence" value="ECO:0007669"/>
    <property type="project" value="TreeGrafter"/>
</dbReference>
<dbReference type="InterPro" id="IPR001611">
    <property type="entry name" value="Leu-rich_rpt"/>
</dbReference>
<evidence type="ECO:0000256" key="4">
    <source>
        <dbReference type="SAM" id="Phobius"/>
    </source>
</evidence>
<dbReference type="GO" id="GO:0031012">
    <property type="term" value="C:extracellular matrix"/>
    <property type="evidence" value="ECO:0007669"/>
    <property type="project" value="TreeGrafter"/>
</dbReference>
<dbReference type="PANTHER" id="PTHR24373">
    <property type="entry name" value="SLIT RELATED LEUCINE-RICH REPEAT NEURONAL PROTEIN"/>
    <property type="match status" value="1"/>
</dbReference>
<name>A0A9P0IKV0_9DIPT</name>
<dbReference type="EMBL" id="OU895877">
    <property type="protein sequence ID" value="CAH1710043.1"/>
    <property type="molecule type" value="Genomic_DNA"/>
</dbReference>
<organism evidence="5 6">
    <name type="scientific">Chironomus riparius</name>
    <dbReference type="NCBI Taxonomy" id="315576"/>
    <lineage>
        <taxon>Eukaryota</taxon>
        <taxon>Metazoa</taxon>
        <taxon>Ecdysozoa</taxon>
        <taxon>Arthropoda</taxon>
        <taxon>Hexapoda</taxon>
        <taxon>Insecta</taxon>
        <taxon>Pterygota</taxon>
        <taxon>Neoptera</taxon>
        <taxon>Endopterygota</taxon>
        <taxon>Diptera</taxon>
        <taxon>Nematocera</taxon>
        <taxon>Chironomoidea</taxon>
        <taxon>Chironomidae</taxon>
        <taxon>Chironominae</taxon>
        <taxon>Chironomus</taxon>
    </lineage>
</organism>
<dbReference type="InterPro" id="IPR050328">
    <property type="entry name" value="Dev_Immune_Receptor"/>
</dbReference>
<keyword evidence="3" id="KW-0677">Repeat</keyword>
<dbReference type="SUPFAM" id="SSF52058">
    <property type="entry name" value="L domain-like"/>
    <property type="match status" value="1"/>
</dbReference>
<keyword evidence="4" id="KW-1133">Transmembrane helix</keyword>
<proteinExistence type="predicted"/>
<keyword evidence="4" id="KW-0472">Membrane</keyword>
<evidence type="ECO:0000313" key="6">
    <source>
        <dbReference type="Proteomes" id="UP001153620"/>
    </source>
</evidence>